<dbReference type="AlphaFoldDB" id="A0A444JBZ1"/>
<dbReference type="EMBL" id="MTKS01000295">
    <property type="protein sequence ID" value="RWX50582.1"/>
    <property type="molecule type" value="Genomic_DNA"/>
</dbReference>
<keyword evidence="14" id="KW-1185">Reference proteome</keyword>
<gene>
    <name evidence="13" type="ORF">VU01_12951</name>
</gene>
<name>A0A444JBZ1_9BACT</name>
<feature type="domain" description="Plant heme peroxidase family profile" evidence="12">
    <location>
        <begin position="2"/>
        <end position="214"/>
    </location>
</feature>
<keyword evidence="4" id="KW-0479">Metal-binding</keyword>
<dbReference type="InterPro" id="IPR000763">
    <property type="entry name" value="Catalase_peroxidase"/>
</dbReference>
<dbReference type="PANTHER" id="PTHR30555:SF0">
    <property type="entry name" value="CATALASE-PEROXIDASE"/>
    <property type="match status" value="1"/>
</dbReference>
<protein>
    <recommendedName>
        <fullName evidence="11">catalase peroxidase</fullName>
        <ecNumber evidence="11">1.11.1.21</ecNumber>
    </recommendedName>
</protein>
<comment type="caution">
    <text evidence="13">The sequence shown here is derived from an EMBL/GenBank/DDBJ whole genome shotgun (WGS) entry which is preliminary data.</text>
</comment>
<comment type="catalytic activity">
    <reaction evidence="9">
        <text>H2O2 + AH2 = A + 2 H2O</text>
        <dbReference type="Rhea" id="RHEA:30275"/>
        <dbReference type="ChEBI" id="CHEBI:13193"/>
        <dbReference type="ChEBI" id="CHEBI:15377"/>
        <dbReference type="ChEBI" id="CHEBI:16240"/>
        <dbReference type="ChEBI" id="CHEBI:17499"/>
        <dbReference type="EC" id="1.11.1.21"/>
    </reaction>
</comment>
<evidence type="ECO:0000256" key="3">
    <source>
        <dbReference type="ARBA" id="ARBA00022617"/>
    </source>
</evidence>
<evidence type="ECO:0000256" key="1">
    <source>
        <dbReference type="ARBA" id="ARBA00001970"/>
    </source>
</evidence>
<dbReference type="EC" id="1.11.1.21" evidence="11"/>
<comment type="similarity">
    <text evidence="10">Belongs to the peroxidase family. Peroxidase/catalase subfamily.</text>
</comment>
<comment type="cofactor">
    <cofactor evidence="1">
        <name>heme b</name>
        <dbReference type="ChEBI" id="CHEBI:60344"/>
    </cofactor>
</comment>
<reference evidence="13 14" key="1">
    <citation type="submission" date="2017-01" db="EMBL/GenBank/DDBJ databases">
        <title>The cable genome- insights into the physiology and evolution of filamentous bacteria capable of sulfide oxidation via long distance electron transfer.</title>
        <authorList>
            <person name="Schreiber L."/>
            <person name="Bjerg J.T."/>
            <person name="Boggild A."/>
            <person name="Van De Vossenberg J."/>
            <person name="Meysman F."/>
            <person name="Nielsen L.P."/>
            <person name="Schramm A."/>
            <person name="Kjeldsen K.U."/>
        </authorList>
    </citation>
    <scope>NUCLEOTIDE SEQUENCE [LARGE SCALE GENOMIC DNA]</scope>
    <source>
        <strain evidence="13">A5</strain>
    </source>
</reference>
<accession>A0A444JBZ1</accession>
<evidence type="ECO:0000256" key="11">
    <source>
        <dbReference type="ARBA" id="ARBA00067012"/>
    </source>
</evidence>
<evidence type="ECO:0000313" key="13">
    <source>
        <dbReference type="EMBL" id="RWX50582.1"/>
    </source>
</evidence>
<keyword evidence="2 13" id="KW-0575">Peroxidase</keyword>
<organism evidence="13 14">
    <name type="scientific">Candidatus Electrothrix marina</name>
    <dbReference type="NCBI Taxonomy" id="1859130"/>
    <lineage>
        <taxon>Bacteria</taxon>
        <taxon>Pseudomonadati</taxon>
        <taxon>Thermodesulfobacteriota</taxon>
        <taxon>Desulfobulbia</taxon>
        <taxon>Desulfobulbales</taxon>
        <taxon>Desulfobulbaceae</taxon>
        <taxon>Candidatus Electrothrix</taxon>
    </lineage>
</organism>
<dbReference type="PANTHER" id="PTHR30555">
    <property type="entry name" value="HYDROPEROXIDASE I, BIFUNCTIONAL CATALASE-PEROXIDASE"/>
    <property type="match status" value="1"/>
</dbReference>
<dbReference type="GO" id="GO:0046872">
    <property type="term" value="F:metal ion binding"/>
    <property type="evidence" value="ECO:0007669"/>
    <property type="project" value="UniProtKB-KW"/>
</dbReference>
<dbReference type="Gene3D" id="1.10.420.10">
    <property type="entry name" value="Peroxidase, domain 2"/>
    <property type="match status" value="1"/>
</dbReference>
<dbReference type="GO" id="GO:0042744">
    <property type="term" value="P:hydrogen peroxide catabolic process"/>
    <property type="evidence" value="ECO:0007669"/>
    <property type="project" value="UniProtKB-KW"/>
</dbReference>
<dbReference type="InterPro" id="IPR010255">
    <property type="entry name" value="Haem_peroxidase_sf"/>
</dbReference>
<keyword evidence="5 13" id="KW-0560">Oxidoreductase</keyword>
<feature type="non-terminal residue" evidence="13">
    <location>
        <position position="1"/>
    </location>
</feature>
<evidence type="ECO:0000256" key="4">
    <source>
        <dbReference type="ARBA" id="ARBA00022723"/>
    </source>
</evidence>
<dbReference type="Pfam" id="PF00141">
    <property type="entry name" value="peroxidase"/>
    <property type="match status" value="1"/>
</dbReference>
<dbReference type="GO" id="GO:0020037">
    <property type="term" value="F:heme binding"/>
    <property type="evidence" value="ECO:0007669"/>
    <property type="project" value="InterPro"/>
</dbReference>
<evidence type="ECO:0000256" key="9">
    <source>
        <dbReference type="ARBA" id="ARBA00051651"/>
    </source>
</evidence>
<evidence type="ECO:0000256" key="8">
    <source>
        <dbReference type="ARBA" id="ARBA00049145"/>
    </source>
</evidence>
<evidence type="ECO:0000256" key="10">
    <source>
        <dbReference type="ARBA" id="ARBA00060838"/>
    </source>
</evidence>
<keyword evidence="6" id="KW-0408">Iron</keyword>
<evidence type="ECO:0000256" key="5">
    <source>
        <dbReference type="ARBA" id="ARBA00023002"/>
    </source>
</evidence>
<dbReference type="GO" id="GO:0070301">
    <property type="term" value="P:cellular response to hydrogen peroxide"/>
    <property type="evidence" value="ECO:0007669"/>
    <property type="project" value="TreeGrafter"/>
</dbReference>
<dbReference type="InterPro" id="IPR002016">
    <property type="entry name" value="Haem_peroxidase"/>
</dbReference>
<keyword evidence="3" id="KW-0349">Heme</keyword>
<proteinExistence type="inferred from homology"/>
<dbReference type="GO" id="GO:0004096">
    <property type="term" value="F:catalase activity"/>
    <property type="evidence" value="ECO:0007669"/>
    <property type="project" value="InterPro"/>
</dbReference>
<evidence type="ECO:0000259" key="12">
    <source>
        <dbReference type="Pfam" id="PF00141"/>
    </source>
</evidence>
<comment type="catalytic activity">
    <reaction evidence="8">
        <text>2 H2O2 = O2 + 2 H2O</text>
        <dbReference type="Rhea" id="RHEA:20309"/>
        <dbReference type="ChEBI" id="CHEBI:15377"/>
        <dbReference type="ChEBI" id="CHEBI:15379"/>
        <dbReference type="ChEBI" id="CHEBI:16240"/>
        <dbReference type="EC" id="1.11.1.21"/>
    </reaction>
</comment>
<evidence type="ECO:0000256" key="6">
    <source>
        <dbReference type="ARBA" id="ARBA00023004"/>
    </source>
</evidence>
<dbReference type="Proteomes" id="UP000288892">
    <property type="component" value="Unassembled WGS sequence"/>
</dbReference>
<sequence>RLAPQKDWEINQPEQLEKVLKELEKIRKKFNGEHKKKKVSLADLIVLAGCAGLEQAAKKAGQEVTVPFTPGRTDTSQEQTDAESFAVLEPKADGFRNYLKTRFTVSAEHLLIDRAQLLTLTAPEMTVLVGGLRVLGTNYGGVQHGVFTSHPETLTNDFFVNLLDMGTEWKVSMDDEDIFEGRDRATGELKWTATRVDLIFGSNSQLRALAEIYGSAASQGKFLRDFVAAWNKVMNLDRFDLA</sequence>
<dbReference type="SUPFAM" id="SSF48113">
    <property type="entry name" value="Heme-dependent peroxidases"/>
    <property type="match status" value="1"/>
</dbReference>
<dbReference type="GO" id="GO:0005829">
    <property type="term" value="C:cytosol"/>
    <property type="evidence" value="ECO:0007669"/>
    <property type="project" value="TreeGrafter"/>
</dbReference>
<evidence type="ECO:0000256" key="2">
    <source>
        <dbReference type="ARBA" id="ARBA00022559"/>
    </source>
</evidence>
<dbReference type="Gene3D" id="1.10.520.10">
    <property type="match status" value="1"/>
</dbReference>
<dbReference type="FunFam" id="1.10.420.10:FF:000004">
    <property type="entry name" value="Catalase-peroxidase"/>
    <property type="match status" value="1"/>
</dbReference>
<evidence type="ECO:0000256" key="7">
    <source>
        <dbReference type="ARBA" id="ARBA00023324"/>
    </source>
</evidence>
<keyword evidence="7" id="KW-0376">Hydrogen peroxide</keyword>
<evidence type="ECO:0000313" key="14">
    <source>
        <dbReference type="Proteomes" id="UP000288892"/>
    </source>
</evidence>